<feature type="compositionally biased region" description="Basic and acidic residues" evidence="2">
    <location>
        <begin position="302"/>
        <end position="311"/>
    </location>
</feature>
<evidence type="ECO:0000313" key="3">
    <source>
        <dbReference type="EMBL" id="CAI2368505.1"/>
    </source>
</evidence>
<keyword evidence="4" id="KW-1185">Reference proteome</keyword>
<evidence type="ECO:0000313" key="4">
    <source>
        <dbReference type="Proteomes" id="UP001295684"/>
    </source>
</evidence>
<dbReference type="Pfam" id="PF13879">
    <property type="entry name" value="Hmw_CFAP97"/>
    <property type="match status" value="1"/>
</dbReference>
<sequence length="328" mass="37907">MTEIMKRDPKFIPEPKSTLEYPIKKKTLNSDLRKKELQRITLENYKILQRIQSRKSNYSNNKWKADHQKQLKMKQRISNFPARKNPKVAKSARRLSKGARNYKKVLCDKRSHNSRNPDSLPMIEEVKYQVKSYDAGFNSNPKTNISNHRGQKLFRAPQCVSPVASEARLSPMKITGADIQVDDNRKIIYRKIHKFNKKNFLIEIGKTKVRYFIVVIELSKKQRTQAIELHSKQAKKIITNCGGVEELAKHIEFKFGKIVIKDLNKLLTQPIQPLAVNAFKDKRQNGDKNLQADNSSASDMEPLIKESEGEKSSQMFPEEIPEDSSSLE</sequence>
<name>A0AAD1UPL1_EUPCR</name>
<dbReference type="InterPro" id="IPR038791">
    <property type="entry name" value="Cfap97/Hemingway"/>
</dbReference>
<gene>
    <name evidence="3" type="ORF">ECRASSUSDP1_LOCUS9798</name>
</gene>
<feature type="compositionally biased region" description="Polar residues" evidence="2">
    <location>
        <begin position="287"/>
        <end position="298"/>
    </location>
</feature>
<comment type="caution">
    <text evidence="3">The sequence shown here is derived from an EMBL/GenBank/DDBJ whole genome shotgun (WGS) entry which is preliminary data.</text>
</comment>
<dbReference type="AlphaFoldDB" id="A0AAD1UPL1"/>
<feature type="region of interest" description="Disordered" evidence="2">
    <location>
        <begin position="285"/>
        <end position="328"/>
    </location>
</feature>
<evidence type="ECO:0000256" key="1">
    <source>
        <dbReference type="ARBA" id="ARBA00008315"/>
    </source>
</evidence>
<dbReference type="PANTHER" id="PTHR23035">
    <property type="entry name" value="CILIA- AND FLAGELLA-ASSOCIATED PROTEIN 97-RELATED"/>
    <property type="match status" value="1"/>
</dbReference>
<accession>A0AAD1UPL1</accession>
<dbReference type="PANTHER" id="PTHR23035:SF2">
    <property type="entry name" value="KIAA1430 HOMOLOGUE"/>
    <property type="match status" value="1"/>
</dbReference>
<proteinExistence type="inferred from homology"/>
<protein>
    <submittedName>
        <fullName evidence="3">Uncharacterized protein</fullName>
    </submittedName>
</protein>
<dbReference type="EMBL" id="CAMPGE010009639">
    <property type="protein sequence ID" value="CAI2368505.1"/>
    <property type="molecule type" value="Genomic_DNA"/>
</dbReference>
<evidence type="ECO:0000256" key="2">
    <source>
        <dbReference type="SAM" id="MobiDB-lite"/>
    </source>
</evidence>
<comment type="similarity">
    <text evidence="1">Belongs to the CFAP97 family.</text>
</comment>
<reference evidence="3" key="1">
    <citation type="submission" date="2023-07" db="EMBL/GenBank/DDBJ databases">
        <authorList>
            <consortium name="AG Swart"/>
            <person name="Singh M."/>
            <person name="Singh A."/>
            <person name="Seah K."/>
            <person name="Emmerich C."/>
        </authorList>
    </citation>
    <scope>NUCLEOTIDE SEQUENCE</scope>
    <source>
        <strain evidence="3">DP1</strain>
    </source>
</reference>
<dbReference type="InterPro" id="IPR029488">
    <property type="entry name" value="Hmw/CFAP97"/>
</dbReference>
<dbReference type="Proteomes" id="UP001295684">
    <property type="component" value="Unassembled WGS sequence"/>
</dbReference>
<organism evidence="3 4">
    <name type="scientific">Euplotes crassus</name>
    <dbReference type="NCBI Taxonomy" id="5936"/>
    <lineage>
        <taxon>Eukaryota</taxon>
        <taxon>Sar</taxon>
        <taxon>Alveolata</taxon>
        <taxon>Ciliophora</taxon>
        <taxon>Intramacronucleata</taxon>
        <taxon>Spirotrichea</taxon>
        <taxon>Hypotrichia</taxon>
        <taxon>Euplotida</taxon>
        <taxon>Euplotidae</taxon>
        <taxon>Moneuplotes</taxon>
    </lineage>
</organism>